<reference evidence="5" key="1">
    <citation type="journal article" date="2014" name="Front. Microbiol.">
        <title>High frequency of phylogenetically diverse reductive dehalogenase-homologous genes in deep subseafloor sedimentary metagenomes.</title>
        <authorList>
            <person name="Kawai M."/>
            <person name="Futagami T."/>
            <person name="Toyoda A."/>
            <person name="Takaki Y."/>
            <person name="Nishi S."/>
            <person name="Hori S."/>
            <person name="Arai W."/>
            <person name="Tsubouchi T."/>
            <person name="Morono Y."/>
            <person name="Uchiyama I."/>
            <person name="Ito T."/>
            <person name="Fujiyama A."/>
            <person name="Inagaki F."/>
            <person name="Takami H."/>
        </authorList>
    </citation>
    <scope>NUCLEOTIDE SEQUENCE</scope>
    <source>
        <strain evidence="5">Expedition CK06-06</strain>
    </source>
</reference>
<dbReference type="GO" id="GO:0009055">
    <property type="term" value="F:electron transfer activity"/>
    <property type="evidence" value="ECO:0007669"/>
    <property type="project" value="InterPro"/>
</dbReference>
<name>X0ZNE7_9ZZZZ</name>
<proteinExistence type="predicted"/>
<dbReference type="SUPFAM" id="SSF46626">
    <property type="entry name" value="Cytochrome c"/>
    <property type="match status" value="1"/>
</dbReference>
<feature type="domain" description="Cytochrome c" evidence="4">
    <location>
        <begin position="32"/>
        <end position="145"/>
    </location>
</feature>
<dbReference type="GO" id="GO:0046872">
    <property type="term" value="F:metal ion binding"/>
    <property type="evidence" value="ECO:0007669"/>
    <property type="project" value="UniProtKB-KW"/>
</dbReference>
<accession>X0ZNE7</accession>
<evidence type="ECO:0000256" key="1">
    <source>
        <dbReference type="ARBA" id="ARBA00022617"/>
    </source>
</evidence>
<keyword evidence="2" id="KW-0479">Metal-binding</keyword>
<dbReference type="EMBL" id="BART01004995">
    <property type="protein sequence ID" value="GAG59572.1"/>
    <property type="molecule type" value="Genomic_DNA"/>
</dbReference>
<dbReference type="PROSITE" id="PS51007">
    <property type="entry name" value="CYTC"/>
    <property type="match status" value="1"/>
</dbReference>
<dbReference type="GO" id="GO:0020037">
    <property type="term" value="F:heme binding"/>
    <property type="evidence" value="ECO:0007669"/>
    <property type="project" value="InterPro"/>
</dbReference>
<protein>
    <recommendedName>
        <fullName evidence="4">Cytochrome c domain-containing protein</fullName>
    </recommendedName>
</protein>
<sequence>MKRNKLVWSSFCVVMLTSLAVTGTLQAAEIESSIARGAKLYDKWYKVIDVDAPTESHSLYPPDKAYAEKPGSNWRCKECHGWDYRGRDGAYASGKHSTGIPGIDGTAGASAESIIATLKADTHGFGKLLSGPDFTDLANFVSKGQVDMDASIDRAYRDRGKGPLLRLPGSGPCRYRVPGRAASLTNLAGRLRIQSSCAAGV</sequence>
<evidence type="ECO:0000256" key="2">
    <source>
        <dbReference type="ARBA" id="ARBA00022723"/>
    </source>
</evidence>
<evidence type="ECO:0000256" key="3">
    <source>
        <dbReference type="ARBA" id="ARBA00023004"/>
    </source>
</evidence>
<dbReference type="InterPro" id="IPR036909">
    <property type="entry name" value="Cyt_c-like_dom_sf"/>
</dbReference>
<keyword evidence="3" id="KW-0408">Iron</keyword>
<comment type="caution">
    <text evidence="5">The sequence shown here is derived from an EMBL/GenBank/DDBJ whole genome shotgun (WGS) entry which is preliminary data.</text>
</comment>
<keyword evidence="1" id="KW-0349">Heme</keyword>
<evidence type="ECO:0000313" key="5">
    <source>
        <dbReference type="EMBL" id="GAG59572.1"/>
    </source>
</evidence>
<dbReference type="InterPro" id="IPR009056">
    <property type="entry name" value="Cyt_c-like_dom"/>
</dbReference>
<dbReference type="AlphaFoldDB" id="X0ZNE7"/>
<gene>
    <name evidence="5" type="ORF">S01H4_11994</name>
</gene>
<evidence type="ECO:0000259" key="4">
    <source>
        <dbReference type="PROSITE" id="PS51007"/>
    </source>
</evidence>
<organism evidence="5">
    <name type="scientific">marine sediment metagenome</name>
    <dbReference type="NCBI Taxonomy" id="412755"/>
    <lineage>
        <taxon>unclassified sequences</taxon>
        <taxon>metagenomes</taxon>
        <taxon>ecological metagenomes</taxon>
    </lineage>
</organism>